<reference evidence="2" key="1">
    <citation type="submission" date="2021-04" db="EMBL/GenBank/DDBJ databases">
        <authorList>
            <person name="Tunstrom K."/>
        </authorList>
    </citation>
    <scope>NUCLEOTIDE SEQUENCE</scope>
</reference>
<feature type="region of interest" description="Disordered" evidence="1">
    <location>
        <begin position="145"/>
        <end position="178"/>
    </location>
</feature>
<feature type="compositionally biased region" description="Polar residues" evidence="1">
    <location>
        <begin position="145"/>
        <end position="163"/>
    </location>
</feature>
<evidence type="ECO:0000256" key="1">
    <source>
        <dbReference type="SAM" id="MobiDB-lite"/>
    </source>
</evidence>
<organism evidence="2 3">
    <name type="scientific">Parnassius apollo</name>
    <name type="common">Apollo butterfly</name>
    <name type="synonym">Papilio apollo</name>
    <dbReference type="NCBI Taxonomy" id="110799"/>
    <lineage>
        <taxon>Eukaryota</taxon>
        <taxon>Metazoa</taxon>
        <taxon>Ecdysozoa</taxon>
        <taxon>Arthropoda</taxon>
        <taxon>Hexapoda</taxon>
        <taxon>Insecta</taxon>
        <taxon>Pterygota</taxon>
        <taxon>Neoptera</taxon>
        <taxon>Endopterygota</taxon>
        <taxon>Lepidoptera</taxon>
        <taxon>Glossata</taxon>
        <taxon>Ditrysia</taxon>
        <taxon>Papilionoidea</taxon>
        <taxon>Papilionidae</taxon>
        <taxon>Parnassiinae</taxon>
        <taxon>Parnassini</taxon>
        <taxon>Parnassius</taxon>
        <taxon>Parnassius</taxon>
    </lineage>
</organism>
<dbReference type="EMBL" id="CAJQZP010001576">
    <property type="protein sequence ID" value="CAG5055139.1"/>
    <property type="molecule type" value="Genomic_DNA"/>
</dbReference>
<proteinExistence type="predicted"/>
<protein>
    <submittedName>
        <fullName evidence="2">(apollo) hypothetical protein</fullName>
    </submittedName>
</protein>
<evidence type="ECO:0000313" key="3">
    <source>
        <dbReference type="Proteomes" id="UP000691718"/>
    </source>
</evidence>
<gene>
    <name evidence="2" type="ORF">PAPOLLO_LOCUS26183</name>
</gene>
<accession>A0A8S3Y9V4</accession>
<sequence length="400" mass="46117">MEQGILTESELLASNFISDDIYKHETLASGYKHEIGIINPTEEHHNTIEQSITYPLLQSTTSDLPTDYITGKEETQTYLILNPSEDTRTALQLIPSDSLPHDFLEKEITTNALNNETTTNTSILHPTEVYQNPVEQITTTPPVSAELTSEQHEMSGQNRTIASEPQPRKRQKKSCSQNWSVIKNKEQREKGKAYLGKKKIDDKWKFVEPRSVRNIKDRCNCKLSLKGGTKLQCDKISDEERKQCFEKFRNMTWKEKKIYIKMLSICKSKQREREPLCITSFSNLFEELNLSLFRPKKDLCDICESFKTGNVTESDYEVHRSMKEEARRELTKDSASNHEVLTMDLQSVLLSPRSNISALYYKTKLIVHILLCSMSKEIRDIVISGTKEKENLQVPNFQLL</sequence>
<keyword evidence="3" id="KW-1185">Reference proteome</keyword>
<evidence type="ECO:0000313" key="2">
    <source>
        <dbReference type="EMBL" id="CAG5055139.1"/>
    </source>
</evidence>
<comment type="caution">
    <text evidence="2">The sequence shown here is derived from an EMBL/GenBank/DDBJ whole genome shotgun (WGS) entry which is preliminary data.</text>
</comment>
<dbReference type="OrthoDB" id="6136790at2759"/>
<name>A0A8S3Y9V4_PARAO</name>
<dbReference type="Proteomes" id="UP000691718">
    <property type="component" value="Unassembled WGS sequence"/>
</dbReference>
<dbReference type="AlphaFoldDB" id="A0A8S3Y9V4"/>